<keyword evidence="2" id="KW-0479">Metal-binding</keyword>
<name>A0A3N0I8P3_9ACTN</name>
<dbReference type="SUPFAM" id="SSF54862">
    <property type="entry name" value="4Fe-4S ferredoxins"/>
    <property type="match status" value="1"/>
</dbReference>
<evidence type="ECO:0000256" key="3">
    <source>
        <dbReference type="ARBA" id="ARBA00022737"/>
    </source>
</evidence>
<comment type="caution">
    <text evidence="9">The sequence shown here is derived from an EMBL/GenBank/DDBJ whole genome shotgun (WGS) entry which is preliminary data.</text>
</comment>
<dbReference type="SMART" id="SM00929">
    <property type="entry name" value="NADH-G_4Fe-4S_3"/>
    <property type="match status" value="1"/>
</dbReference>
<keyword evidence="1" id="KW-0004">4Fe-4S</keyword>
<dbReference type="RefSeq" id="WP_123220032.1">
    <property type="nucleotide sequence ID" value="NZ_JACHYQ010000003.1"/>
</dbReference>
<dbReference type="Pfam" id="PF10588">
    <property type="entry name" value="NADH-G_4Fe-4S_3"/>
    <property type="match status" value="1"/>
</dbReference>
<keyword evidence="4" id="KW-0408">Iron</keyword>
<dbReference type="InterPro" id="IPR019574">
    <property type="entry name" value="NADH_UbQ_OxRdtase_Gsu_4Fe4S-bd"/>
</dbReference>
<dbReference type="OrthoDB" id="9759518at2"/>
<sequence length="572" mass="61180">MCKVTIDGITVQAPEGSTILDAAKLAGVDIPTLCFMKEINEIGSCRVCVVEVEGEDALAAACNTCVFDGMAARTSTPRVIAARRANVETILATHRSECTTCKRSGTCALQVVANGCNATDLERDPDYKFEAWDETFPLQRDATKCIRCMRCVAECAKVQQCAVWEVSGPAAHRGVRVAGGADIASANCALCGQCVTHCPTGALTARDDTSKVLAALADPQVITVVQVAPAIRSAWGEGVGVPREEATQGRMVSALRALGFDRVYDTDFAADLTIMEEANEFIEWVKSEKPRPMFTSCCPGWVRFAKQHYPQFVGQLSTSKSPHEMLGATAKALMSQEAYEQGKRVFVVSVMPCIAKKYEAGVPQLSTEAGPDVDAVLTTREFDRMLRMLNVNCADLPEGDFDDPLGLSTGAGTLFGRTGGVMEAALRSAAFFLTGEKPDFSTCDTTAATPERPWVDKTLDIAGMQLRIAIASGLSNTAVLLDALEAGTASYDFVEIMACPGGCVGGGGQPIAFNQELASERAAVLNALDGADTLRFSHENPDIKALYDRLLGEPLSEKAEELLHTNQAEWDI</sequence>
<dbReference type="NCBIfam" id="TIGR02512">
    <property type="entry name" value="FeFe_hydrog_A"/>
    <property type="match status" value="1"/>
</dbReference>
<accession>A0A3N0I8P3</accession>
<dbReference type="Proteomes" id="UP000271472">
    <property type="component" value="Unassembled WGS sequence"/>
</dbReference>
<dbReference type="SUPFAM" id="SSF53920">
    <property type="entry name" value="Fe-only hydrogenase"/>
    <property type="match status" value="1"/>
</dbReference>
<dbReference type="SMART" id="SM00902">
    <property type="entry name" value="Fe_hyd_SSU"/>
    <property type="match status" value="1"/>
</dbReference>
<dbReference type="InterPro" id="IPR013352">
    <property type="entry name" value="Fe_hydrogenase_subset"/>
</dbReference>
<keyword evidence="10" id="KW-1185">Reference proteome</keyword>
<keyword evidence="3" id="KW-0677">Repeat</keyword>
<dbReference type="InterPro" id="IPR017900">
    <property type="entry name" value="4Fe4S_Fe_S_CS"/>
</dbReference>
<dbReference type="Gene3D" id="4.10.260.20">
    <property type="entry name" value="Iron hydrogenase, small subunit"/>
    <property type="match status" value="1"/>
</dbReference>
<dbReference type="SUPFAM" id="SSF54292">
    <property type="entry name" value="2Fe-2S ferredoxin-like"/>
    <property type="match status" value="1"/>
</dbReference>
<dbReference type="InterPro" id="IPR036010">
    <property type="entry name" value="2Fe-2S_ferredoxin-like_sf"/>
</dbReference>
<evidence type="ECO:0000256" key="2">
    <source>
        <dbReference type="ARBA" id="ARBA00022723"/>
    </source>
</evidence>
<dbReference type="Pfam" id="PF02906">
    <property type="entry name" value="Fe_hyd_lg_C"/>
    <property type="match status" value="1"/>
</dbReference>
<feature type="domain" description="4Fe-4S ferredoxin-type" evidence="7">
    <location>
        <begin position="136"/>
        <end position="167"/>
    </location>
</feature>
<dbReference type="InterPro" id="IPR050340">
    <property type="entry name" value="Cytosolic_Fe-S_CAF"/>
</dbReference>
<dbReference type="Pfam" id="PF13510">
    <property type="entry name" value="Fer2_4"/>
    <property type="match status" value="1"/>
</dbReference>
<dbReference type="EMBL" id="QIBZ01000017">
    <property type="protein sequence ID" value="RNM33391.1"/>
    <property type="molecule type" value="Genomic_DNA"/>
</dbReference>
<evidence type="ECO:0000313" key="10">
    <source>
        <dbReference type="Proteomes" id="UP000271472"/>
    </source>
</evidence>
<dbReference type="PROSITE" id="PS51379">
    <property type="entry name" value="4FE4S_FER_2"/>
    <property type="match status" value="2"/>
</dbReference>
<dbReference type="InterPro" id="IPR001041">
    <property type="entry name" value="2Fe-2S_ferredoxin-type"/>
</dbReference>
<dbReference type="PANTHER" id="PTHR11615">
    <property type="entry name" value="NITRATE, FORMATE, IRON DEHYDROGENASE"/>
    <property type="match status" value="1"/>
</dbReference>
<dbReference type="InterPro" id="IPR036991">
    <property type="entry name" value="Fe_hydrogenase_ssu_sf"/>
</dbReference>
<dbReference type="Gene3D" id="3.10.20.740">
    <property type="match status" value="1"/>
</dbReference>
<dbReference type="GO" id="GO:0005506">
    <property type="term" value="F:iron ion binding"/>
    <property type="evidence" value="ECO:0007669"/>
    <property type="project" value="InterPro"/>
</dbReference>
<dbReference type="FunFam" id="3.30.70.20:FF:000035">
    <property type="entry name" value="Iron hydrogenase 1"/>
    <property type="match status" value="1"/>
</dbReference>
<organism evidence="9 10">
    <name type="scientific">Slackia isoflavoniconvertens</name>
    <dbReference type="NCBI Taxonomy" id="572010"/>
    <lineage>
        <taxon>Bacteria</taxon>
        <taxon>Bacillati</taxon>
        <taxon>Actinomycetota</taxon>
        <taxon>Coriobacteriia</taxon>
        <taxon>Eggerthellales</taxon>
        <taxon>Eggerthellaceae</taxon>
        <taxon>Slackia</taxon>
    </lineage>
</organism>
<evidence type="ECO:0000256" key="1">
    <source>
        <dbReference type="ARBA" id="ARBA00022485"/>
    </source>
</evidence>
<reference evidence="10" key="1">
    <citation type="submission" date="2018-05" db="EMBL/GenBank/DDBJ databases">
        <title>Genome Sequencing of selected type strains of the family Eggerthellaceae.</title>
        <authorList>
            <person name="Danylec N."/>
            <person name="Stoll D.A."/>
            <person name="Doetsch A."/>
            <person name="Huch M."/>
        </authorList>
    </citation>
    <scope>NUCLEOTIDE SEQUENCE [LARGE SCALE GENOMIC DNA]</scope>
    <source>
        <strain evidence="10">DSM 22006</strain>
    </source>
</reference>
<evidence type="ECO:0000313" key="9">
    <source>
        <dbReference type="EMBL" id="RNM33391.1"/>
    </source>
</evidence>
<evidence type="ECO:0000259" key="6">
    <source>
        <dbReference type="PROSITE" id="PS51085"/>
    </source>
</evidence>
<dbReference type="GO" id="GO:0051539">
    <property type="term" value="F:4 iron, 4 sulfur cluster binding"/>
    <property type="evidence" value="ECO:0007669"/>
    <property type="project" value="UniProtKB-KW"/>
</dbReference>
<dbReference type="PROSITE" id="PS00198">
    <property type="entry name" value="4FE4S_FER_1"/>
    <property type="match status" value="1"/>
</dbReference>
<dbReference type="Gene3D" id="3.40.50.1780">
    <property type="match status" value="1"/>
</dbReference>
<dbReference type="Gene3D" id="3.40.950.10">
    <property type="entry name" value="Fe-only Hydrogenase (Larger Subunit), Chain L, domain 3"/>
    <property type="match status" value="1"/>
</dbReference>
<evidence type="ECO:0000259" key="8">
    <source>
        <dbReference type="PROSITE" id="PS51839"/>
    </source>
</evidence>
<feature type="domain" description="4Fe-4S ferredoxin-type" evidence="7">
    <location>
        <begin position="179"/>
        <end position="208"/>
    </location>
</feature>
<evidence type="ECO:0000256" key="5">
    <source>
        <dbReference type="ARBA" id="ARBA00023014"/>
    </source>
</evidence>
<dbReference type="CDD" id="cd00207">
    <property type="entry name" value="fer2"/>
    <property type="match status" value="1"/>
</dbReference>
<dbReference type="PROSITE" id="PS51085">
    <property type="entry name" value="2FE2S_FER_2"/>
    <property type="match status" value="1"/>
</dbReference>
<dbReference type="InterPro" id="IPR009016">
    <property type="entry name" value="Fe_hydrogenase"/>
</dbReference>
<dbReference type="GO" id="GO:0008901">
    <property type="term" value="F:ferredoxin hydrogenase activity"/>
    <property type="evidence" value="ECO:0007669"/>
    <property type="project" value="InterPro"/>
</dbReference>
<protein>
    <submittedName>
        <fullName evidence="9">Hydrogenase</fullName>
    </submittedName>
</protein>
<dbReference type="PROSITE" id="PS51839">
    <property type="entry name" value="4FE4S_HC3"/>
    <property type="match status" value="1"/>
</dbReference>
<dbReference type="InterPro" id="IPR003149">
    <property type="entry name" value="Fe_hydrogenase_ssu"/>
</dbReference>
<evidence type="ECO:0000259" key="7">
    <source>
        <dbReference type="PROSITE" id="PS51379"/>
    </source>
</evidence>
<dbReference type="InterPro" id="IPR017896">
    <property type="entry name" value="4Fe4S_Fe-S-bd"/>
</dbReference>
<gene>
    <name evidence="9" type="ORF">DMP05_08455</name>
</gene>
<dbReference type="GeneID" id="98663278"/>
<dbReference type="AlphaFoldDB" id="A0A3N0I8P3"/>
<keyword evidence="5" id="KW-0411">Iron-sulfur</keyword>
<dbReference type="Pfam" id="PF02256">
    <property type="entry name" value="Fe_hyd_SSU"/>
    <property type="match status" value="1"/>
</dbReference>
<dbReference type="Gene3D" id="3.30.70.20">
    <property type="match status" value="1"/>
</dbReference>
<proteinExistence type="predicted"/>
<dbReference type="InterPro" id="IPR004108">
    <property type="entry name" value="Fe_hydrogenase_lsu_C"/>
</dbReference>
<dbReference type="Pfam" id="PF12838">
    <property type="entry name" value="Fer4_7"/>
    <property type="match status" value="1"/>
</dbReference>
<feature type="domain" description="4Fe-4S His(Cys)3-ligated-type" evidence="8">
    <location>
        <begin position="78"/>
        <end position="117"/>
    </location>
</feature>
<evidence type="ECO:0000256" key="4">
    <source>
        <dbReference type="ARBA" id="ARBA00023004"/>
    </source>
</evidence>
<feature type="domain" description="2Fe-2S ferredoxin-type" evidence="6">
    <location>
        <begin position="2"/>
        <end position="78"/>
    </location>
</feature>